<evidence type="ECO:0000313" key="2">
    <source>
        <dbReference type="EMBL" id="GGB18427.1"/>
    </source>
</evidence>
<comment type="caution">
    <text evidence="2">The sequence shown here is derived from an EMBL/GenBank/DDBJ whole genome shotgun (WGS) entry which is preliminary data.</text>
</comment>
<name>A0A8J2UHF4_9BACT</name>
<keyword evidence="3" id="KW-1185">Reference proteome</keyword>
<accession>A0A8J2UHF4</accession>
<evidence type="ECO:0000313" key="3">
    <source>
        <dbReference type="Proteomes" id="UP000607559"/>
    </source>
</evidence>
<dbReference type="InterPro" id="IPR022548">
    <property type="entry name" value="DUF2846"/>
</dbReference>
<dbReference type="EMBL" id="BMJC01000005">
    <property type="protein sequence ID" value="GGB18427.1"/>
    <property type="molecule type" value="Genomic_DNA"/>
</dbReference>
<evidence type="ECO:0000259" key="1">
    <source>
        <dbReference type="Pfam" id="PF11008"/>
    </source>
</evidence>
<protein>
    <recommendedName>
        <fullName evidence="1">DUF2846 domain-containing protein</fullName>
    </recommendedName>
</protein>
<feature type="domain" description="DUF2846" evidence="1">
    <location>
        <begin position="28"/>
        <end position="105"/>
    </location>
</feature>
<dbReference type="AlphaFoldDB" id="A0A8J2UHF4"/>
<dbReference type="Pfam" id="PF11008">
    <property type="entry name" value="DUF2846"/>
    <property type="match status" value="1"/>
</dbReference>
<dbReference type="RefSeq" id="WP_188936551.1">
    <property type="nucleotide sequence ID" value="NZ_BMJC01000005.1"/>
</dbReference>
<organism evidence="2 3">
    <name type="scientific">Puia dinghuensis</name>
    <dbReference type="NCBI Taxonomy" id="1792502"/>
    <lineage>
        <taxon>Bacteria</taxon>
        <taxon>Pseudomonadati</taxon>
        <taxon>Bacteroidota</taxon>
        <taxon>Chitinophagia</taxon>
        <taxon>Chitinophagales</taxon>
        <taxon>Chitinophagaceae</taxon>
        <taxon>Puia</taxon>
    </lineage>
</organism>
<gene>
    <name evidence="2" type="ORF">GCM10011511_47820</name>
</gene>
<reference evidence="2" key="2">
    <citation type="submission" date="2020-09" db="EMBL/GenBank/DDBJ databases">
        <authorList>
            <person name="Sun Q."/>
            <person name="Zhou Y."/>
        </authorList>
    </citation>
    <scope>NUCLEOTIDE SEQUENCE</scope>
    <source>
        <strain evidence="2">CGMCC 1.15448</strain>
    </source>
</reference>
<dbReference type="Proteomes" id="UP000607559">
    <property type="component" value="Unassembled WGS sequence"/>
</dbReference>
<proteinExistence type="predicted"/>
<reference evidence="2" key="1">
    <citation type="journal article" date="2014" name="Int. J. Syst. Evol. Microbiol.">
        <title>Complete genome sequence of Corynebacterium casei LMG S-19264T (=DSM 44701T), isolated from a smear-ripened cheese.</title>
        <authorList>
            <consortium name="US DOE Joint Genome Institute (JGI-PGF)"/>
            <person name="Walter F."/>
            <person name="Albersmeier A."/>
            <person name="Kalinowski J."/>
            <person name="Ruckert C."/>
        </authorList>
    </citation>
    <scope>NUCLEOTIDE SEQUENCE</scope>
    <source>
        <strain evidence="2">CGMCC 1.15448</strain>
    </source>
</reference>
<sequence>MFSATTDPKSGLSRKEKDKIARSLTPADGKALVYILRPSGFGALIKMGVRCDSVHIGSTGAGQYVYTMLDPGTHSLMSTAENKSSLNIMVEAGKIYYIRQQVKMGFAFAETGLKLEDDQQGQKDLKKCKLAKDNVASN</sequence>